<dbReference type="OrthoDB" id="5495375at2"/>
<dbReference type="Pfam" id="PF12697">
    <property type="entry name" value="Abhydrolase_6"/>
    <property type="match status" value="1"/>
</dbReference>
<organism evidence="2 3">
    <name type="scientific">Mycolicibacterium sphagni</name>
    <dbReference type="NCBI Taxonomy" id="1786"/>
    <lineage>
        <taxon>Bacteria</taxon>
        <taxon>Bacillati</taxon>
        <taxon>Actinomycetota</taxon>
        <taxon>Actinomycetes</taxon>
        <taxon>Mycobacteriales</taxon>
        <taxon>Mycobacteriaceae</taxon>
        <taxon>Mycolicibacterium</taxon>
    </lineage>
</organism>
<feature type="domain" description="AB hydrolase-1" evidence="1">
    <location>
        <begin position="10"/>
        <end position="224"/>
    </location>
</feature>
<comment type="caution">
    <text evidence="2">The sequence shown here is derived from an EMBL/GenBank/DDBJ whole genome shotgun (WGS) entry which is preliminary data.</text>
</comment>
<dbReference type="PANTHER" id="PTHR43798">
    <property type="entry name" value="MONOACYLGLYCEROL LIPASE"/>
    <property type="match status" value="1"/>
</dbReference>
<dbReference type="GO" id="GO:0003824">
    <property type="term" value="F:catalytic activity"/>
    <property type="evidence" value="ECO:0007669"/>
    <property type="project" value="UniProtKB-ARBA"/>
</dbReference>
<sequence length="232" mass="24606">MDVPTTRWMLLHGTPLDPSVWDAVRGHLPLASIAPDLNREFVSGGLLQQQLAAAVLADEPDGPLVVVGHSLGGQVALEMALLAPHRIERLILVCTRDGPAPEFAGAAKALRDGAGIDVEAGIHRWFTADEIADDGPVVRDTRRRLSAVSPLAYATTLEALASYDRRAHVASVQAPAVALCGSLDLACTPEVMTTLAGDLPHGRLRVVDEWAHMSPFVDPAGFARLLLDAAVD</sequence>
<evidence type="ECO:0000259" key="1">
    <source>
        <dbReference type="Pfam" id="PF12697"/>
    </source>
</evidence>
<protein>
    <recommendedName>
        <fullName evidence="1">AB hydrolase-1 domain-containing protein</fullName>
    </recommendedName>
</protein>
<accession>A0A255DJ38</accession>
<dbReference type="Gene3D" id="3.40.50.1820">
    <property type="entry name" value="alpha/beta hydrolase"/>
    <property type="match status" value="1"/>
</dbReference>
<dbReference type="PANTHER" id="PTHR43798:SF29">
    <property type="entry name" value="AB HYDROLASE-1 DOMAIN-CONTAINING PROTEIN"/>
    <property type="match status" value="1"/>
</dbReference>
<dbReference type="AlphaFoldDB" id="A0A255DJ38"/>
<dbReference type="InterPro" id="IPR050266">
    <property type="entry name" value="AB_hydrolase_sf"/>
</dbReference>
<reference evidence="2 3" key="1">
    <citation type="submission" date="2017-07" db="EMBL/GenBank/DDBJ databases">
        <title>The new phylogeny of genus Mycobacterium.</title>
        <authorList>
            <person name="Tortoli E."/>
            <person name="Trovato A."/>
            <person name="Cirillo D.M."/>
        </authorList>
    </citation>
    <scope>NUCLEOTIDE SEQUENCE [LARGE SCALE GENOMIC DNA]</scope>
    <source>
        <strain evidence="2 3">ATCC 33027</strain>
    </source>
</reference>
<name>A0A255DJ38_9MYCO</name>
<dbReference type="InterPro" id="IPR000073">
    <property type="entry name" value="AB_hydrolase_1"/>
</dbReference>
<dbReference type="EMBL" id="NOZR01000009">
    <property type="protein sequence ID" value="OYN79284.1"/>
    <property type="molecule type" value="Genomic_DNA"/>
</dbReference>
<dbReference type="RefSeq" id="WP_094480128.1">
    <property type="nucleotide sequence ID" value="NZ_NOZR01000009.1"/>
</dbReference>
<dbReference type="InterPro" id="IPR029058">
    <property type="entry name" value="AB_hydrolase_fold"/>
</dbReference>
<dbReference type="PRINTS" id="PR00111">
    <property type="entry name" value="ABHYDROLASE"/>
</dbReference>
<evidence type="ECO:0000313" key="3">
    <source>
        <dbReference type="Proteomes" id="UP000216063"/>
    </source>
</evidence>
<evidence type="ECO:0000313" key="2">
    <source>
        <dbReference type="EMBL" id="OYN79284.1"/>
    </source>
</evidence>
<dbReference type="SUPFAM" id="SSF53474">
    <property type="entry name" value="alpha/beta-Hydrolases"/>
    <property type="match status" value="1"/>
</dbReference>
<dbReference type="Proteomes" id="UP000216063">
    <property type="component" value="Unassembled WGS sequence"/>
</dbReference>
<keyword evidence="3" id="KW-1185">Reference proteome</keyword>
<gene>
    <name evidence="2" type="ORF">CG716_13080</name>
</gene>
<proteinExistence type="predicted"/>